<dbReference type="RefSeq" id="WP_216375118.1">
    <property type="nucleotide sequence ID" value="NZ_JAGRYT010000042.1"/>
</dbReference>
<dbReference type="InterPro" id="IPR005119">
    <property type="entry name" value="LysR_subst-bd"/>
</dbReference>
<evidence type="ECO:0000313" key="6">
    <source>
        <dbReference type="Proteomes" id="UP000686327"/>
    </source>
</evidence>
<dbReference type="PANTHER" id="PTHR30579:SF7">
    <property type="entry name" value="HTH-TYPE TRANSCRIPTIONAL REGULATOR LRHA-RELATED"/>
    <property type="match status" value="1"/>
</dbReference>
<reference evidence="6" key="2">
    <citation type="submission" date="2023-07" db="EMBL/GenBank/DDBJ databases">
        <title>Cedecea davisae an AmpC producer and its therapeutic implications.</title>
        <authorList>
            <person name="Notter J."/>
        </authorList>
    </citation>
    <scope>NUCLEOTIDE SEQUENCE [LARGE SCALE GENOMIC DNA]</scope>
    <source>
        <strain evidence="6">1</strain>
    </source>
</reference>
<accession>A0ABS6DEY8</accession>
<evidence type="ECO:0000256" key="3">
    <source>
        <dbReference type="ARBA" id="ARBA00023163"/>
    </source>
</evidence>
<comment type="caution">
    <text evidence="5">The sequence shown here is derived from an EMBL/GenBank/DDBJ whole genome shotgun (WGS) entry which is preliminary data.</text>
</comment>
<sequence length="288" mass="30759">MAMTHLDLDVLQTFVSGIELGSFSRAADRHGRSTSAVSAQLKKLEDQVGAPVVKKAGRGLALTPTGEIVFSYAKRLLALNDAAIVAASGARLGGKVRVGFQEDFGEGVLTDILGDFTRAHSSVIVEARIARNAELESAVQRSQLDMALLWQTNTGSLQNELGKIPLHWIGSAERVAECLAAGQPLPLALFDAPCILRTRALEALDAAGISWRIAFTSSSLNGLWSAARAGLGITARTLVGKPDDLSVLHTLPHLPALGLCLQHDSSGTNPTLDFLTRLIEERMAIFYR</sequence>
<keyword evidence="2" id="KW-0238">DNA-binding</keyword>
<reference evidence="5 6" key="1">
    <citation type="submission" date="2021-04" db="EMBL/GenBank/DDBJ databases">
        <authorList>
            <person name="Seiffert S.N."/>
        </authorList>
    </citation>
    <scope>NUCLEOTIDE SEQUENCE [LARGE SCALE GENOMIC DNA]</scope>
    <source>
        <strain evidence="5 6">1</strain>
    </source>
</reference>
<name>A0ABS6DEY8_9ENTR</name>
<evidence type="ECO:0000313" key="5">
    <source>
        <dbReference type="EMBL" id="MBU4681743.1"/>
    </source>
</evidence>
<keyword evidence="6" id="KW-1185">Reference proteome</keyword>
<dbReference type="Pfam" id="PF00126">
    <property type="entry name" value="HTH_1"/>
    <property type="match status" value="1"/>
</dbReference>
<dbReference type="PANTHER" id="PTHR30579">
    <property type="entry name" value="TRANSCRIPTIONAL REGULATOR"/>
    <property type="match status" value="1"/>
</dbReference>
<evidence type="ECO:0000259" key="4">
    <source>
        <dbReference type="PROSITE" id="PS50931"/>
    </source>
</evidence>
<keyword evidence="1" id="KW-0805">Transcription regulation</keyword>
<feature type="domain" description="HTH lysR-type" evidence="4">
    <location>
        <begin position="6"/>
        <end position="63"/>
    </location>
</feature>
<organism evidence="5 6">
    <name type="scientific">Cedecea davisae</name>
    <dbReference type="NCBI Taxonomy" id="158484"/>
    <lineage>
        <taxon>Bacteria</taxon>
        <taxon>Pseudomonadati</taxon>
        <taxon>Pseudomonadota</taxon>
        <taxon>Gammaproteobacteria</taxon>
        <taxon>Enterobacterales</taxon>
        <taxon>Enterobacteriaceae</taxon>
        <taxon>Cedecea</taxon>
    </lineage>
</organism>
<keyword evidence="3" id="KW-0804">Transcription</keyword>
<dbReference type="InterPro" id="IPR000847">
    <property type="entry name" value="LysR_HTH_N"/>
</dbReference>
<gene>
    <name evidence="5" type="ORF">KC222_06945</name>
</gene>
<dbReference type="PROSITE" id="PS50931">
    <property type="entry name" value="HTH_LYSR"/>
    <property type="match status" value="1"/>
</dbReference>
<protein>
    <submittedName>
        <fullName evidence="5">LysR family transcriptional regulator</fullName>
    </submittedName>
</protein>
<dbReference type="EMBL" id="JAGRYU010000010">
    <property type="protein sequence ID" value="MBU4681743.1"/>
    <property type="molecule type" value="Genomic_DNA"/>
</dbReference>
<dbReference type="Pfam" id="PF03466">
    <property type="entry name" value="LysR_substrate"/>
    <property type="match status" value="1"/>
</dbReference>
<evidence type="ECO:0000256" key="1">
    <source>
        <dbReference type="ARBA" id="ARBA00023015"/>
    </source>
</evidence>
<dbReference type="Proteomes" id="UP000686327">
    <property type="component" value="Unassembled WGS sequence"/>
</dbReference>
<dbReference type="InterPro" id="IPR050176">
    <property type="entry name" value="LTTR"/>
</dbReference>
<proteinExistence type="predicted"/>
<evidence type="ECO:0000256" key="2">
    <source>
        <dbReference type="ARBA" id="ARBA00023125"/>
    </source>
</evidence>